<dbReference type="Proteomes" id="UP000789831">
    <property type="component" value="Unassembled WGS sequence"/>
</dbReference>
<proteinExistence type="predicted"/>
<reference evidence="1" key="1">
    <citation type="submission" date="2021-06" db="EMBL/GenBank/DDBJ databases">
        <authorList>
            <person name="Kallberg Y."/>
            <person name="Tangrot J."/>
            <person name="Rosling A."/>
        </authorList>
    </citation>
    <scope>NUCLEOTIDE SEQUENCE</scope>
    <source>
        <strain evidence="1">MT106</strain>
    </source>
</reference>
<name>A0A9N9E1T9_9GLOM</name>
<accession>A0A9N9E1T9</accession>
<organism evidence="1 2">
    <name type="scientific">Ambispora gerdemannii</name>
    <dbReference type="NCBI Taxonomy" id="144530"/>
    <lineage>
        <taxon>Eukaryota</taxon>
        <taxon>Fungi</taxon>
        <taxon>Fungi incertae sedis</taxon>
        <taxon>Mucoromycota</taxon>
        <taxon>Glomeromycotina</taxon>
        <taxon>Glomeromycetes</taxon>
        <taxon>Archaeosporales</taxon>
        <taxon>Ambisporaceae</taxon>
        <taxon>Ambispora</taxon>
    </lineage>
</organism>
<feature type="non-terminal residue" evidence="1">
    <location>
        <position position="1"/>
    </location>
</feature>
<protein>
    <submittedName>
        <fullName evidence="1">10231_t:CDS:1</fullName>
    </submittedName>
</protein>
<dbReference type="EMBL" id="CAJVPL010005945">
    <property type="protein sequence ID" value="CAG8661636.1"/>
    <property type="molecule type" value="Genomic_DNA"/>
</dbReference>
<gene>
    <name evidence="1" type="ORF">AGERDE_LOCUS11845</name>
</gene>
<dbReference type="AlphaFoldDB" id="A0A9N9E1T9"/>
<sequence length="94" mass="11168">MLRRYQENLVMYLLSSISITVQKCCQKTITFQDVTNIQMLLCNFVEFTRLPAFTITFHYILHVAEFIQKCGPCWTSWTSWQFPIERLIGILQPM</sequence>
<evidence type="ECO:0000313" key="2">
    <source>
        <dbReference type="Proteomes" id="UP000789831"/>
    </source>
</evidence>
<dbReference type="OrthoDB" id="2443892at2759"/>
<comment type="caution">
    <text evidence="1">The sequence shown here is derived from an EMBL/GenBank/DDBJ whole genome shotgun (WGS) entry which is preliminary data.</text>
</comment>
<keyword evidence="2" id="KW-1185">Reference proteome</keyword>
<evidence type="ECO:0000313" key="1">
    <source>
        <dbReference type="EMBL" id="CAG8661636.1"/>
    </source>
</evidence>